<dbReference type="InterPro" id="IPR010721">
    <property type="entry name" value="UstE-like"/>
</dbReference>
<keyword evidence="3" id="KW-1185">Reference proteome</keyword>
<keyword evidence="1" id="KW-0472">Membrane</keyword>
<keyword evidence="1" id="KW-0812">Transmembrane</keyword>
<dbReference type="OrthoDB" id="67965at2759"/>
<feature type="transmembrane region" description="Helical" evidence="1">
    <location>
        <begin position="66"/>
        <end position="87"/>
    </location>
</feature>
<feature type="transmembrane region" description="Helical" evidence="1">
    <location>
        <begin position="12"/>
        <end position="35"/>
    </location>
</feature>
<dbReference type="PANTHER" id="PTHR32251">
    <property type="entry name" value="3-OXO-5-ALPHA-STEROID 4-DEHYDROGENASE"/>
    <property type="match status" value="1"/>
</dbReference>
<dbReference type="EMBL" id="NHTK01005864">
    <property type="protein sequence ID" value="PPQ72551.1"/>
    <property type="molecule type" value="Genomic_DNA"/>
</dbReference>
<reference evidence="2 3" key="1">
    <citation type="journal article" date="2018" name="Evol. Lett.">
        <title>Horizontal gene cluster transfer increased hallucinogenic mushroom diversity.</title>
        <authorList>
            <person name="Reynolds H.T."/>
            <person name="Vijayakumar V."/>
            <person name="Gluck-Thaler E."/>
            <person name="Korotkin H.B."/>
            <person name="Matheny P.B."/>
            <person name="Slot J.C."/>
        </authorList>
    </citation>
    <scope>NUCLEOTIDE SEQUENCE [LARGE SCALE GENOMIC DNA]</scope>
    <source>
        <strain evidence="2 3">2629</strain>
    </source>
</reference>
<gene>
    <name evidence="2" type="ORF">CVT24_004889</name>
</gene>
<protein>
    <submittedName>
        <fullName evidence="2">Uncharacterized protein</fullName>
    </submittedName>
</protein>
<evidence type="ECO:0000313" key="2">
    <source>
        <dbReference type="EMBL" id="PPQ72551.1"/>
    </source>
</evidence>
<name>A0A409W214_9AGAR</name>
<dbReference type="GO" id="GO:0016020">
    <property type="term" value="C:membrane"/>
    <property type="evidence" value="ECO:0007669"/>
    <property type="project" value="TreeGrafter"/>
</dbReference>
<evidence type="ECO:0000313" key="3">
    <source>
        <dbReference type="Proteomes" id="UP000284842"/>
    </source>
</evidence>
<dbReference type="AlphaFoldDB" id="A0A409W214"/>
<dbReference type="Proteomes" id="UP000284842">
    <property type="component" value="Unassembled WGS sequence"/>
</dbReference>
<feature type="transmembrane region" description="Helical" evidence="1">
    <location>
        <begin position="185"/>
        <end position="206"/>
    </location>
</feature>
<feature type="transmembrane region" description="Helical" evidence="1">
    <location>
        <begin position="107"/>
        <end position="123"/>
    </location>
</feature>
<dbReference type="PROSITE" id="PS50244">
    <property type="entry name" value="S5A_REDUCTASE"/>
    <property type="match status" value="1"/>
</dbReference>
<comment type="caution">
    <text evidence="2">The sequence shown here is derived from an EMBL/GenBank/DDBJ whole genome shotgun (WGS) entry which is preliminary data.</text>
</comment>
<feature type="transmembrane region" description="Helical" evidence="1">
    <location>
        <begin position="155"/>
        <end position="173"/>
    </location>
</feature>
<evidence type="ECO:0000256" key="1">
    <source>
        <dbReference type="SAM" id="Phobius"/>
    </source>
</evidence>
<proteinExistence type="predicted"/>
<organism evidence="2 3">
    <name type="scientific">Panaeolus cyanescens</name>
    <dbReference type="NCBI Taxonomy" id="181874"/>
    <lineage>
        <taxon>Eukaryota</taxon>
        <taxon>Fungi</taxon>
        <taxon>Dikarya</taxon>
        <taxon>Basidiomycota</taxon>
        <taxon>Agaricomycotina</taxon>
        <taxon>Agaricomycetes</taxon>
        <taxon>Agaricomycetidae</taxon>
        <taxon>Agaricales</taxon>
        <taxon>Agaricineae</taxon>
        <taxon>Galeropsidaceae</taxon>
        <taxon>Panaeolus</taxon>
    </lineage>
</organism>
<dbReference type="Gene3D" id="1.20.120.1630">
    <property type="match status" value="1"/>
</dbReference>
<keyword evidence="1" id="KW-1133">Transmembrane helix</keyword>
<dbReference type="PANTHER" id="PTHR32251:SF15">
    <property type="entry name" value="3-OXO-5-ALPHA-STEROID 4-DEHYDROGENASE (DUF1295)"/>
    <property type="match status" value="1"/>
</dbReference>
<dbReference type="InParanoid" id="A0A409W214"/>
<feature type="transmembrane region" description="Helical" evidence="1">
    <location>
        <begin position="41"/>
        <end position="59"/>
    </location>
</feature>
<sequence length="294" mass="32806">MAPVEALDRFYLSITLLVTVGYQMLGFAIAWTLQFDKITDFTGGSNFFLLALLTLLIGNTFHARNIVASVLVMIWIVSLPLTILNSPAVSNTAQGGSNPPFGTSRDIAGIVLWAIGFFIESVSDAQKYYYKSNNAVPKGHPFRKGLWAWSRHPPYFGEMMCWWGIWILCLSPTTNGDLSSSSRAAQYGSIVSPIFTVLLLMFASGIPTAEKPTAKKFYLMSVGSAPQDEQAWPRYEAFLKETSILIPLPPLLYRPLPAWVKRSILLDFPVYRFEPTTDGVQAVEQEEGNLRHNR</sequence>
<accession>A0A409W214</accession>
<dbReference type="Pfam" id="PF06966">
    <property type="entry name" value="DUF1295"/>
    <property type="match status" value="1"/>
</dbReference>